<evidence type="ECO:0000256" key="2">
    <source>
        <dbReference type="SAM" id="Phobius"/>
    </source>
</evidence>
<protein>
    <submittedName>
        <fullName evidence="3">PLAC8-domain-containing protein</fullName>
    </submittedName>
</protein>
<dbReference type="PANTHER" id="PTHR15907">
    <property type="entry name" value="DUF614 FAMILY PROTEIN-RELATED"/>
    <property type="match status" value="1"/>
</dbReference>
<evidence type="ECO:0000256" key="1">
    <source>
        <dbReference type="SAM" id="MobiDB-lite"/>
    </source>
</evidence>
<keyword evidence="2" id="KW-0472">Membrane</keyword>
<dbReference type="Pfam" id="PF04749">
    <property type="entry name" value="PLAC8"/>
    <property type="match status" value="1"/>
</dbReference>
<accession>A0A6A6VHC3</accession>
<dbReference type="Proteomes" id="UP000799440">
    <property type="component" value="Unassembled WGS sequence"/>
</dbReference>
<reference evidence="3" key="1">
    <citation type="journal article" date="2020" name="Stud. Mycol.">
        <title>101 Dothideomycetes genomes: a test case for predicting lifestyles and emergence of pathogens.</title>
        <authorList>
            <person name="Haridas S."/>
            <person name="Albert R."/>
            <person name="Binder M."/>
            <person name="Bloem J."/>
            <person name="Labutti K."/>
            <person name="Salamov A."/>
            <person name="Andreopoulos B."/>
            <person name="Baker S."/>
            <person name="Barry K."/>
            <person name="Bills G."/>
            <person name="Bluhm B."/>
            <person name="Cannon C."/>
            <person name="Castanera R."/>
            <person name="Culley D."/>
            <person name="Daum C."/>
            <person name="Ezra D."/>
            <person name="Gonzalez J."/>
            <person name="Henrissat B."/>
            <person name="Kuo A."/>
            <person name="Liang C."/>
            <person name="Lipzen A."/>
            <person name="Lutzoni F."/>
            <person name="Magnuson J."/>
            <person name="Mondo S."/>
            <person name="Nolan M."/>
            <person name="Ohm R."/>
            <person name="Pangilinan J."/>
            <person name="Park H.-J."/>
            <person name="Ramirez L."/>
            <person name="Alfaro M."/>
            <person name="Sun H."/>
            <person name="Tritt A."/>
            <person name="Yoshinaga Y."/>
            <person name="Zwiers L.-H."/>
            <person name="Turgeon B."/>
            <person name="Goodwin S."/>
            <person name="Spatafora J."/>
            <person name="Crous P."/>
            <person name="Grigoriev I."/>
        </authorList>
    </citation>
    <scope>NUCLEOTIDE SEQUENCE</scope>
    <source>
        <strain evidence="3">CBS 119925</strain>
    </source>
</reference>
<evidence type="ECO:0000313" key="4">
    <source>
        <dbReference type="Proteomes" id="UP000799440"/>
    </source>
</evidence>
<feature type="compositionally biased region" description="Polar residues" evidence="1">
    <location>
        <begin position="150"/>
        <end position="167"/>
    </location>
</feature>
<dbReference type="InterPro" id="IPR006461">
    <property type="entry name" value="PLAC_motif_containing"/>
</dbReference>
<keyword evidence="2" id="KW-1133">Transmembrane helix</keyword>
<feature type="transmembrane region" description="Helical" evidence="2">
    <location>
        <begin position="12"/>
        <end position="35"/>
    </location>
</feature>
<dbReference type="AlphaFoldDB" id="A0A6A6VHC3"/>
<feature type="transmembrane region" description="Helical" evidence="2">
    <location>
        <begin position="55"/>
        <end position="74"/>
    </location>
</feature>
<feature type="region of interest" description="Disordered" evidence="1">
    <location>
        <begin position="139"/>
        <end position="167"/>
    </location>
</feature>
<keyword evidence="2" id="KW-0812">Transmembrane</keyword>
<sequence length="167" mass="18564">MAYAQKEEWHNSCASCCLPFSTCLLSWFCPCMVYGRMRHRVKNGNLNEYSTFNPSCAAFCGLTCLGVGFILPMISRGDMRAKYALKGDACTDCLLACCCAPCDLTQQDKEAEHREGRPLIANAQQPQAHDAMTYQAQSKQAHDRMAYPAQPTQAHNGLASQAQQKHY</sequence>
<organism evidence="3 4">
    <name type="scientific">Sporormia fimetaria CBS 119925</name>
    <dbReference type="NCBI Taxonomy" id="1340428"/>
    <lineage>
        <taxon>Eukaryota</taxon>
        <taxon>Fungi</taxon>
        <taxon>Dikarya</taxon>
        <taxon>Ascomycota</taxon>
        <taxon>Pezizomycotina</taxon>
        <taxon>Dothideomycetes</taxon>
        <taxon>Pleosporomycetidae</taxon>
        <taxon>Pleosporales</taxon>
        <taxon>Sporormiaceae</taxon>
        <taxon>Sporormia</taxon>
    </lineage>
</organism>
<dbReference type="NCBIfam" id="TIGR01571">
    <property type="entry name" value="A_thal_Cys_rich"/>
    <property type="match status" value="1"/>
</dbReference>
<dbReference type="OrthoDB" id="1045822at2759"/>
<name>A0A6A6VHC3_9PLEO</name>
<proteinExistence type="predicted"/>
<keyword evidence="4" id="KW-1185">Reference proteome</keyword>
<dbReference type="EMBL" id="MU006569">
    <property type="protein sequence ID" value="KAF2748507.1"/>
    <property type="molecule type" value="Genomic_DNA"/>
</dbReference>
<evidence type="ECO:0000313" key="3">
    <source>
        <dbReference type="EMBL" id="KAF2748507.1"/>
    </source>
</evidence>
<gene>
    <name evidence="3" type="ORF">M011DRAFT_476510</name>
</gene>